<evidence type="ECO:0000313" key="4">
    <source>
        <dbReference type="Proteomes" id="UP001237595"/>
    </source>
</evidence>
<evidence type="ECO:0008006" key="5">
    <source>
        <dbReference type="Google" id="ProtNLM"/>
    </source>
</evidence>
<protein>
    <recommendedName>
        <fullName evidence="5">Preprotein translocase subunit TatA</fullName>
    </recommendedName>
</protein>
<dbReference type="Proteomes" id="UP001237595">
    <property type="component" value="Unassembled WGS sequence"/>
</dbReference>
<feature type="compositionally biased region" description="Basic and acidic residues" evidence="1">
    <location>
        <begin position="78"/>
        <end position="93"/>
    </location>
</feature>
<dbReference type="EMBL" id="JASAOF010000022">
    <property type="protein sequence ID" value="MDI2031850.1"/>
    <property type="molecule type" value="Genomic_DNA"/>
</dbReference>
<keyword evidence="2" id="KW-0472">Membrane</keyword>
<evidence type="ECO:0000256" key="2">
    <source>
        <dbReference type="SAM" id="Phobius"/>
    </source>
</evidence>
<feature type="region of interest" description="Disordered" evidence="1">
    <location>
        <begin position="66"/>
        <end position="112"/>
    </location>
</feature>
<name>A0ABT6PV18_9PSEU</name>
<accession>A0ABT6PV18</accession>
<keyword evidence="2" id="KW-0812">Transmembrane</keyword>
<feature type="compositionally biased region" description="Gly residues" evidence="1">
    <location>
        <begin position="15"/>
        <end position="26"/>
    </location>
</feature>
<feature type="compositionally biased region" description="Basic and acidic residues" evidence="1">
    <location>
        <begin position="103"/>
        <end position="112"/>
    </location>
</feature>
<feature type="transmembrane region" description="Helical" evidence="2">
    <location>
        <begin position="31"/>
        <end position="50"/>
    </location>
</feature>
<evidence type="ECO:0000313" key="3">
    <source>
        <dbReference type="EMBL" id="MDI2031850.1"/>
    </source>
</evidence>
<gene>
    <name evidence="3" type="ORF">QFW96_24705</name>
</gene>
<comment type="caution">
    <text evidence="3">The sequence shown here is derived from an EMBL/GenBank/DDBJ whole genome shotgun (WGS) entry which is preliminary data.</text>
</comment>
<evidence type="ECO:0000256" key="1">
    <source>
        <dbReference type="SAM" id="MobiDB-lite"/>
    </source>
</evidence>
<keyword evidence="2" id="KW-1133">Transmembrane helix</keyword>
<dbReference type="RefSeq" id="WP_281458114.1">
    <property type="nucleotide sequence ID" value="NZ_JASAOF010000022.1"/>
</dbReference>
<reference evidence="3 4" key="1">
    <citation type="submission" date="2023-04" db="EMBL/GenBank/DDBJ databases">
        <title>Draft genome sequence of Saccharopolyspora sp. TS4A08 isolated from sweet potato rhizospheric soil.</title>
        <authorList>
            <person name="Suksaard P."/>
            <person name="Duangmal K."/>
        </authorList>
    </citation>
    <scope>NUCLEOTIDE SEQUENCE [LARGE SCALE GENOMIC DNA]</scope>
    <source>
        <strain evidence="3 4">TS4A08</strain>
    </source>
</reference>
<feature type="region of interest" description="Disordered" evidence="1">
    <location>
        <begin position="1"/>
        <end position="28"/>
    </location>
</feature>
<organism evidence="3 4">
    <name type="scientific">Saccharopolyspora ipomoeae</name>
    <dbReference type="NCBI Taxonomy" id="3042027"/>
    <lineage>
        <taxon>Bacteria</taxon>
        <taxon>Bacillati</taxon>
        <taxon>Actinomycetota</taxon>
        <taxon>Actinomycetes</taxon>
        <taxon>Pseudonocardiales</taxon>
        <taxon>Pseudonocardiaceae</taxon>
        <taxon>Saccharopolyspora</taxon>
    </lineage>
</organism>
<proteinExistence type="predicted"/>
<sequence length="112" mass="11639">MSAQETVGLVLAQGLGPGQDPGGQGEDFGKSSPLGLVLLIVFAIAVVLLVRSMTKHLKKLPTVFDEEKANAAAPAHVKRAEAEAAEQAEKAADEAESSEDEGSEKKPKATTE</sequence>
<keyword evidence="4" id="KW-1185">Reference proteome</keyword>